<sequence length="60" mass="6813">MAFGSLAFDLISRAFQLKTELNACLHLLYMDANHSLRWNMINQIERFLVNAALAISRATS</sequence>
<evidence type="ECO:0000313" key="2">
    <source>
        <dbReference type="Proteomes" id="UP001147760"/>
    </source>
</evidence>
<dbReference type="EMBL" id="JAPWDO010000003">
    <property type="protein sequence ID" value="KAJ5479143.1"/>
    <property type="molecule type" value="Genomic_DNA"/>
</dbReference>
<reference evidence="1" key="2">
    <citation type="journal article" date="2023" name="IMA Fungus">
        <title>Comparative genomic study of the Penicillium genus elucidates a diverse pangenome and 15 lateral gene transfer events.</title>
        <authorList>
            <person name="Petersen C."/>
            <person name="Sorensen T."/>
            <person name="Nielsen M.R."/>
            <person name="Sondergaard T.E."/>
            <person name="Sorensen J.L."/>
            <person name="Fitzpatrick D.A."/>
            <person name="Frisvad J.C."/>
            <person name="Nielsen K.L."/>
        </authorList>
    </citation>
    <scope>NUCLEOTIDE SEQUENCE</scope>
    <source>
        <strain evidence="1">IBT 17660</strain>
    </source>
</reference>
<accession>A0A9W9WYK0</accession>
<gene>
    <name evidence="1" type="ORF">N7530_004652</name>
</gene>
<protein>
    <submittedName>
        <fullName evidence="1">Uncharacterized protein</fullName>
    </submittedName>
</protein>
<organism evidence="1 2">
    <name type="scientific">Penicillium desertorum</name>
    <dbReference type="NCBI Taxonomy" id="1303715"/>
    <lineage>
        <taxon>Eukaryota</taxon>
        <taxon>Fungi</taxon>
        <taxon>Dikarya</taxon>
        <taxon>Ascomycota</taxon>
        <taxon>Pezizomycotina</taxon>
        <taxon>Eurotiomycetes</taxon>
        <taxon>Eurotiomycetidae</taxon>
        <taxon>Eurotiales</taxon>
        <taxon>Aspergillaceae</taxon>
        <taxon>Penicillium</taxon>
    </lineage>
</organism>
<dbReference type="AlphaFoldDB" id="A0A9W9WYK0"/>
<evidence type="ECO:0000313" key="1">
    <source>
        <dbReference type="EMBL" id="KAJ5479143.1"/>
    </source>
</evidence>
<keyword evidence="2" id="KW-1185">Reference proteome</keyword>
<reference evidence="1" key="1">
    <citation type="submission" date="2022-12" db="EMBL/GenBank/DDBJ databases">
        <authorList>
            <person name="Petersen C."/>
        </authorList>
    </citation>
    <scope>NUCLEOTIDE SEQUENCE</scope>
    <source>
        <strain evidence="1">IBT 17660</strain>
    </source>
</reference>
<proteinExistence type="predicted"/>
<dbReference type="Proteomes" id="UP001147760">
    <property type="component" value="Unassembled WGS sequence"/>
</dbReference>
<name>A0A9W9WYK0_9EURO</name>
<comment type="caution">
    <text evidence="1">The sequence shown here is derived from an EMBL/GenBank/DDBJ whole genome shotgun (WGS) entry which is preliminary data.</text>
</comment>